<dbReference type="AlphaFoldDB" id="A0A5B7J0P3"/>
<accession>A0A5B7J0P3</accession>
<comment type="caution">
    <text evidence="1">The sequence shown here is derived from an EMBL/GenBank/DDBJ whole genome shotgun (WGS) entry which is preliminary data.</text>
</comment>
<protein>
    <submittedName>
        <fullName evidence="1">Uncharacterized protein</fullName>
    </submittedName>
</protein>
<organism evidence="1 2">
    <name type="scientific">Portunus trituberculatus</name>
    <name type="common">Swimming crab</name>
    <name type="synonym">Neptunus trituberculatus</name>
    <dbReference type="NCBI Taxonomy" id="210409"/>
    <lineage>
        <taxon>Eukaryota</taxon>
        <taxon>Metazoa</taxon>
        <taxon>Ecdysozoa</taxon>
        <taxon>Arthropoda</taxon>
        <taxon>Crustacea</taxon>
        <taxon>Multicrustacea</taxon>
        <taxon>Malacostraca</taxon>
        <taxon>Eumalacostraca</taxon>
        <taxon>Eucarida</taxon>
        <taxon>Decapoda</taxon>
        <taxon>Pleocyemata</taxon>
        <taxon>Brachyura</taxon>
        <taxon>Eubrachyura</taxon>
        <taxon>Portunoidea</taxon>
        <taxon>Portunidae</taxon>
        <taxon>Portuninae</taxon>
        <taxon>Portunus</taxon>
    </lineage>
</organism>
<dbReference type="EMBL" id="VSRR010084059">
    <property type="protein sequence ID" value="MPC90350.1"/>
    <property type="molecule type" value="Genomic_DNA"/>
</dbReference>
<evidence type="ECO:0000313" key="1">
    <source>
        <dbReference type="EMBL" id="MPC90350.1"/>
    </source>
</evidence>
<sequence>MDEVKHAEYIEVEDRRCTFIGQLTWEDGQQVGEVNWCRRCMKGISSPANLSSSGNFSSLKYATDILSRG</sequence>
<proteinExistence type="predicted"/>
<gene>
    <name evidence="1" type="ORF">E2C01_085330</name>
</gene>
<name>A0A5B7J0P3_PORTR</name>
<reference evidence="1 2" key="1">
    <citation type="submission" date="2019-05" db="EMBL/GenBank/DDBJ databases">
        <title>Another draft genome of Portunus trituberculatus and its Hox gene families provides insights of decapod evolution.</title>
        <authorList>
            <person name="Jeong J.-H."/>
            <person name="Song I."/>
            <person name="Kim S."/>
            <person name="Choi T."/>
            <person name="Kim D."/>
            <person name="Ryu S."/>
            <person name="Kim W."/>
        </authorList>
    </citation>
    <scope>NUCLEOTIDE SEQUENCE [LARGE SCALE GENOMIC DNA]</scope>
    <source>
        <tissue evidence="1">Muscle</tissue>
    </source>
</reference>
<dbReference type="Proteomes" id="UP000324222">
    <property type="component" value="Unassembled WGS sequence"/>
</dbReference>
<keyword evidence="2" id="KW-1185">Reference proteome</keyword>
<evidence type="ECO:0000313" key="2">
    <source>
        <dbReference type="Proteomes" id="UP000324222"/>
    </source>
</evidence>